<keyword evidence="2" id="KW-1185">Reference proteome</keyword>
<proteinExistence type="predicted"/>
<evidence type="ECO:0000313" key="1">
    <source>
        <dbReference type="EMBL" id="QKY78508.1"/>
    </source>
</evidence>
<dbReference type="Proteomes" id="UP000516468">
    <property type="component" value="Segment"/>
</dbReference>
<accession>A0A7G3V9N9</accession>
<gene>
    <name evidence="1" type="primary">63</name>
    <name evidence="1" type="ORF">SEA_ZITCH_63</name>
</gene>
<dbReference type="EMBL" id="MT498036">
    <property type="protein sequence ID" value="QKY78508.1"/>
    <property type="molecule type" value="Genomic_DNA"/>
</dbReference>
<sequence>MTNWKINLTDTEYATFARTEQQTLIRPRFDVQRGDGAAIYRDGTWMAGLEVIHVAQNVPGVEAGHLVITFRNRRLESTQRVADSYRERVGHLDRSNAALRGQITRLRNRLAATVTPS</sequence>
<dbReference type="RefSeq" id="YP_010002721.1">
    <property type="nucleotide sequence ID" value="NC_053247.1"/>
</dbReference>
<dbReference type="KEGG" id="vg:63027272"/>
<evidence type="ECO:0000313" key="2">
    <source>
        <dbReference type="Proteomes" id="UP000516468"/>
    </source>
</evidence>
<protein>
    <submittedName>
        <fullName evidence="1">ASC-1 transcription coactivator</fullName>
    </submittedName>
</protein>
<organism evidence="1 2">
    <name type="scientific">Gordonia Phage Zitch</name>
    <dbReference type="NCBI Taxonomy" id="2743909"/>
    <lineage>
        <taxon>Viruses</taxon>
        <taxon>Duplodnaviria</taxon>
        <taxon>Heunggongvirae</taxon>
        <taxon>Uroviricota</taxon>
        <taxon>Caudoviricetes</taxon>
        <taxon>Stackebrandtviridae</taxon>
        <taxon>Schenleyvirinae</taxon>
        <taxon>Zitchvirus</taxon>
        <taxon>Zitchvirus zitch</taxon>
    </lineage>
</organism>
<reference evidence="1 2" key="1">
    <citation type="submission" date="2020-05" db="EMBL/GenBank/DDBJ databases">
        <authorList>
            <person name="Mick M."/>
            <person name="Mijatovic I."/>
            <person name="Miller A.J."/>
            <person name="Stuckman S.A."/>
            <person name="Volas E.M."/>
            <person name="Daniels C.J."/>
            <person name="Breitenberger C.A."/>
            <person name="Ball S.L."/>
            <person name="Garlena R.A."/>
            <person name="Russell D.A."/>
            <person name="Pope W.H."/>
            <person name="Jacobs-Sera D."/>
            <person name="Hatfull G.F."/>
        </authorList>
    </citation>
    <scope>NUCLEOTIDE SEQUENCE [LARGE SCALE GENOMIC DNA]</scope>
</reference>
<name>A0A7G3V9N9_9CAUD</name>
<dbReference type="GeneID" id="63027272"/>